<dbReference type="InterPro" id="IPR046953">
    <property type="entry name" value="Spore_GerAC-like_C"/>
</dbReference>
<feature type="domain" description="Spore germination GerAC-like C-terminal" evidence="8">
    <location>
        <begin position="209"/>
        <end position="376"/>
    </location>
</feature>
<evidence type="ECO:0000256" key="3">
    <source>
        <dbReference type="ARBA" id="ARBA00022544"/>
    </source>
</evidence>
<comment type="similarity">
    <text evidence="2">Belongs to the GerABKC lipoprotein family.</text>
</comment>
<dbReference type="PANTHER" id="PTHR35789:SF1">
    <property type="entry name" value="SPORE GERMINATION PROTEIN B3"/>
    <property type="match status" value="1"/>
</dbReference>
<keyword evidence="4" id="KW-0732">Signal</keyword>
<dbReference type="Pfam" id="PF25198">
    <property type="entry name" value="Spore_GerAC_N"/>
    <property type="match status" value="1"/>
</dbReference>
<dbReference type="PROSITE" id="PS51257">
    <property type="entry name" value="PROKAR_LIPOPROTEIN"/>
    <property type="match status" value="1"/>
</dbReference>
<dbReference type="InterPro" id="IPR038501">
    <property type="entry name" value="Spore_GerAC_C_sf"/>
</dbReference>
<organism evidence="10 11">
    <name type="scientific">Fictibacillus marinisediminis</name>
    <dbReference type="NCBI Taxonomy" id="2878389"/>
    <lineage>
        <taxon>Bacteria</taxon>
        <taxon>Bacillati</taxon>
        <taxon>Bacillota</taxon>
        <taxon>Bacilli</taxon>
        <taxon>Bacillales</taxon>
        <taxon>Fictibacillaceae</taxon>
        <taxon>Fictibacillus</taxon>
    </lineage>
</organism>
<name>A0A9X1XD22_9BACL</name>
<keyword evidence="5" id="KW-0472">Membrane</keyword>
<feature type="domain" description="Spore germination protein N-terminal" evidence="9">
    <location>
        <begin position="27"/>
        <end position="198"/>
    </location>
</feature>
<evidence type="ECO:0000256" key="4">
    <source>
        <dbReference type="ARBA" id="ARBA00022729"/>
    </source>
</evidence>
<comment type="caution">
    <text evidence="10">The sequence shown here is derived from an EMBL/GenBank/DDBJ whole genome shotgun (WGS) entry which is preliminary data.</text>
</comment>
<evidence type="ECO:0000259" key="8">
    <source>
        <dbReference type="Pfam" id="PF05504"/>
    </source>
</evidence>
<dbReference type="InterPro" id="IPR008844">
    <property type="entry name" value="Spore_GerAC-like"/>
</dbReference>
<proteinExistence type="inferred from homology"/>
<comment type="subcellular location">
    <subcellularLocation>
        <location evidence="1">Membrane</location>
        <topology evidence="1">Lipid-anchor</topology>
    </subcellularLocation>
</comment>
<evidence type="ECO:0000256" key="2">
    <source>
        <dbReference type="ARBA" id="ARBA00007886"/>
    </source>
</evidence>
<dbReference type="InterPro" id="IPR057336">
    <property type="entry name" value="GerAC_N"/>
</dbReference>
<keyword evidence="11" id="KW-1185">Reference proteome</keyword>
<dbReference type="PANTHER" id="PTHR35789">
    <property type="entry name" value="SPORE GERMINATION PROTEIN B3"/>
    <property type="match status" value="1"/>
</dbReference>
<evidence type="ECO:0000256" key="6">
    <source>
        <dbReference type="ARBA" id="ARBA00023139"/>
    </source>
</evidence>
<dbReference type="GO" id="GO:0009847">
    <property type="term" value="P:spore germination"/>
    <property type="evidence" value="ECO:0007669"/>
    <property type="project" value="InterPro"/>
</dbReference>
<dbReference type="Pfam" id="PF05504">
    <property type="entry name" value="Spore_GerAC"/>
    <property type="match status" value="1"/>
</dbReference>
<dbReference type="Gene3D" id="3.30.300.210">
    <property type="entry name" value="Nutrient germinant receptor protein C, domain 3"/>
    <property type="match status" value="1"/>
</dbReference>
<evidence type="ECO:0000256" key="5">
    <source>
        <dbReference type="ARBA" id="ARBA00023136"/>
    </source>
</evidence>
<evidence type="ECO:0000313" key="10">
    <source>
        <dbReference type="EMBL" id="MCK6258471.1"/>
    </source>
</evidence>
<gene>
    <name evidence="10" type="ORF">LCY76_18000</name>
</gene>
<evidence type="ECO:0000256" key="7">
    <source>
        <dbReference type="ARBA" id="ARBA00023288"/>
    </source>
</evidence>
<keyword evidence="6" id="KW-0564">Palmitate</keyword>
<dbReference type="NCBIfam" id="TIGR02887">
    <property type="entry name" value="spore_ger_x_C"/>
    <property type="match status" value="1"/>
</dbReference>
<dbReference type="Proteomes" id="UP001139011">
    <property type="component" value="Unassembled WGS sequence"/>
</dbReference>
<dbReference type="GO" id="GO:0016020">
    <property type="term" value="C:membrane"/>
    <property type="evidence" value="ECO:0007669"/>
    <property type="project" value="UniProtKB-SubCell"/>
</dbReference>
<keyword evidence="7" id="KW-0449">Lipoprotein</keyword>
<dbReference type="EMBL" id="JAIWJX010000002">
    <property type="protein sequence ID" value="MCK6258471.1"/>
    <property type="molecule type" value="Genomic_DNA"/>
</dbReference>
<keyword evidence="3" id="KW-0309">Germination</keyword>
<dbReference type="AlphaFoldDB" id="A0A9X1XD22"/>
<evidence type="ECO:0000313" key="11">
    <source>
        <dbReference type="Proteomes" id="UP001139011"/>
    </source>
</evidence>
<sequence>MKNKWTKIICVLFLSASIIPLMTGCWDQRLIKDSRLILAAGLDLAPNGKIRDTVVYPVVNKPSQAVAMVKSVVATSTGDTTRDARFNLDKKVSQMFDASRNRIFLFGEKLARKDMYSSLDVIYRDPRGSVNAMVAVVKGQAEKGLKIQPQDSTLLDIYYPELIRSASNIGLYDIETVQSICTLMFDEGNDYLLPYLKISEKQQRAAVIGTAMFHRNKMTGSLNGRESTLLLLLNNVKNPYPRFTFKISKKQEINEKNYMTILVNDIERKMKINISHNQKVHVKLNLEMDVNVNELPMDHLDNPKKAIKLDRILSREMNNLAKKTINKMQKANCDELGIGKKIRAFHNSDWKRMNWDKDYSKIIIEPNVKVKITGHGIIN</sequence>
<dbReference type="RefSeq" id="WP_248253758.1">
    <property type="nucleotide sequence ID" value="NZ_JAIWJX010000002.1"/>
</dbReference>
<evidence type="ECO:0000259" key="9">
    <source>
        <dbReference type="Pfam" id="PF25198"/>
    </source>
</evidence>
<accession>A0A9X1XD22</accession>
<reference evidence="10" key="1">
    <citation type="submission" date="2021-09" db="EMBL/GenBank/DDBJ databases">
        <title>Genome analysis of Fictibacillus sp. KIGAM418 isolated from marine sediment.</title>
        <authorList>
            <person name="Seo M.-J."/>
            <person name="Cho E.-S."/>
            <person name="Hwang C.Y."/>
        </authorList>
    </citation>
    <scope>NUCLEOTIDE SEQUENCE</scope>
    <source>
        <strain evidence="10">KIGAM418</strain>
    </source>
</reference>
<protein>
    <submittedName>
        <fullName evidence="10">Ger(X)C family spore germination protein</fullName>
    </submittedName>
</protein>
<evidence type="ECO:0000256" key="1">
    <source>
        <dbReference type="ARBA" id="ARBA00004635"/>
    </source>
</evidence>